<dbReference type="PANTHER" id="PTHR44943:SF8">
    <property type="entry name" value="TPR REPEAT-CONTAINING PROTEIN MJ0263"/>
    <property type="match status" value="1"/>
</dbReference>
<dbReference type="InterPro" id="IPR051685">
    <property type="entry name" value="Ycf3/AcsC/BcsC/TPR_MFPF"/>
</dbReference>
<evidence type="ECO:0000256" key="12">
    <source>
        <dbReference type="ARBA" id="ARBA00023186"/>
    </source>
</evidence>
<dbReference type="CDD" id="cd16326">
    <property type="entry name" value="LolB"/>
    <property type="match status" value="1"/>
</dbReference>
<dbReference type="SUPFAM" id="SSF48452">
    <property type="entry name" value="TPR-like"/>
    <property type="match status" value="1"/>
</dbReference>
<evidence type="ECO:0000256" key="4">
    <source>
        <dbReference type="ARBA" id="ARBA00016202"/>
    </source>
</evidence>
<dbReference type="Gene3D" id="2.50.20.10">
    <property type="entry name" value="Lipoprotein localisation LolA/LolB/LppX"/>
    <property type="match status" value="1"/>
</dbReference>
<evidence type="ECO:0000256" key="6">
    <source>
        <dbReference type="ARBA" id="ARBA00022729"/>
    </source>
</evidence>
<keyword evidence="14" id="KW-0449">Lipoprotein</keyword>
<keyword evidence="5" id="KW-0813">Transport</keyword>
<sequence length="495" mass="54339">MTSFLSKSLLRAFLLPLFIGLGFFNSQAMAQAKNLDNGQAVFEVLASEIALQRGEAGLAYNTYSELARQLDDPRLAQRAMEIAIAAGSPDLALQAAQTWDSLSGPKQTKPKEVLITLLILNQRWSDAVKPAIALMNQQTPAQREVTLQQIQALLSKAKDESEALRAFYAMVSPLKPAPSDPSILYTYALSAEKVGNMEMMEKVLRDILRKNPNDINSLNALGYSLADRNQKLPEAFQLINKAHQLSPRDGFILDSLGWVNFRMGKLAIALEQLQQAFNLKPEADIAAHIGEVLWVMNRPAESEDIWRKGQQLDANNATLKETLKRLKPNWSVADTPLKGSWDGRFSVKVTGLTESSNQGGSGGFSLTQDALTDVLEIRNPVGGSIAKITINPGEAILERDGKLTTAIDADTLIQNTLGLPLPARGLSDWLRGQTRPGSTASVERDAQGQVNKISQDGWTLNYSWGNSQRLEKLMMTRSSNIGSIDIRLVFDTPND</sequence>
<dbReference type="SUPFAM" id="SSF89392">
    <property type="entry name" value="Prokaryotic lipoproteins and lipoprotein localization factors"/>
    <property type="match status" value="1"/>
</dbReference>
<dbReference type="RefSeq" id="WP_173943563.1">
    <property type="nucleotide sequence ID" value="NZ_CBCSCD010000002.1"/>
</dbReference>
<dbReference type="InterPro" id="IPR011990">
    <property type="entry name" value="TPR-like_helical_dom_sf"/>
</dbReference>
<name>A0A6M9PXC1_9BURK</name>
<dbReference type="GO" id="GO:0009279">
    <property type="term" value="C:cell outer membrane"/>
    <property type="evidence" value="ECO:0007669"/>
    <property type="project" value="UniProtKB-SubCell"/>
</dbReference>
<proteinExistence type="inferred from homology"/>
<dbReference type="Proteomes" id="UP000500806">
    <property type="component" value="Chromosome"/>
</dbReference>
<evidence type="ECO:0000313" key="16">
    <source>
        <dbReference type="Proteomes" id="UP000500806"/>
    </source>
</evidence>
<dbReference type="AlphaFoldDB" id="A0A6M9PXC1"/>
<organism evidence="15 16">
    <name type="scientific">Polynucleobacter antarcticus</name>
    <dbReference type="NCBI Taxonomy" id="1743162"/>
    <lineage>
        <taxon>Bacteria</taxon>
        <taxon>Pseudomonadati</taxon>
        <taxon>Pseudomonadota</taxon>
        <taxon>Betaproteobacteria</taxon>
        <taxon>Burkholderiales</taxon>
        <taxon>Burkholderiaceae</taxon>
        <taxon>Polynucleobacter</taxon>
    </lineage>
</organism>
<keyword evidence="12" id="KW-0143">Chaperone</keyword>
<comment type="subcellular location">
    <subcellularLocation>
        <location evidence="1">Cell outer membrane</location>
        <topology evidence="1">Lipid-anchor</topology>
    </subcellularLocation>
</comment>
<evidence type="ECO:0000256" key="11">
    <source>
        <dbReference type="ARBA" id="ARBA00023139"/>
    </source>
</evidence>
<accession>A0A6M9PXC1</accession>
<comment type="similarity">
    <text evidence="2">Belongs to the LolB family.</text>
</comment>
<keyword evidence="16" id="KW-1185">Reference proteome</keyword>
<evidence type="ECO:0000313" key="15">
    <source>
        <dbReference type="EMBL" id="QKM63395.1"/>
    </source>
</evidence>
<keyword evidence="7" id="KW-0677">Repeat</keyword>
<evidence type="ECO:0000256" key="2">
    <source>
        <dbReference type="ARBA" id="ARBA00009696"/>
    </source>
</evidence>
<keyword evidence="13" id="KW-0998">Cell outer membrane</keyword>
<protein>
    <recommendedName>
        <fullName evidence="4">Outer-membrane lipoprotein LolB</fullName>
    </recommendedName>
</protein>
<evidence type="ECO:0000256" key="1">
    <source>
        <dbReference type="ARBA" id="ARBA00004459"/>
    </source>
</evidence>
<dbReference type="InterPro" id="IPR004565">
    <property type="entry name" value="OM_lipoprot_LolB"/>
</dbReference>
<dbReference type="Gene3D" id="1.25.40.10">
    <property type="entry name" value="Tetratricopeptide repeat domain"/>
    <property type="match status" value="1"/>
</dbReference>
<evidence type="ECO:0000256" key="5">
    <source>
        <dbReference type="ARBA" id="ARBA00022448"/>
    </source>
</evidence>
<reference evidence="15 16" key="1">
    <citation type="submission" date="2018-04" db="EMBL/GenBank/DDBJ databases">
        <title>Polynucleobacter sp. LimPoW16 genome.</title>
        <authorList>
            <person name="Hahn M.W."/>
        </authorList>
    </citation>
    <scope>NUCLEOTIDE SEQUENCE [LARGE SCALE GENOMIC DNA]</scope>
    <source>
        <strain evidence="15 16">LimPoW16</strain>
    </source>
</reference>
<keyword evidence="11" id="KW-0564">Palmitate</keyword>
<evidence type="ECO:0000256" key="7">
    <source>
        <dbReference type="ARBA" id="ARBA00022737"/>
    </source>
</evidence>
<dbReference type="Pfam" id="PF03550">
    <property type="entry name" value="LolB"/>
    <property type="match status" value="1"/>
</dbReference>
<keyword evidence="6" id="KW-0732">Signal</keyword>
<dbReference type="PANTHER" id="PTHR44943">
    <property type="entry name" value="CELLULOSE SYNTHASE OPERON PROTEIN C"/>
    <property type="match status" value="1"/>
</dbReference>
<evidence type="ECO:0000256" key="9">
    <source>
        <dbReference type="ARBA" id="ARBA00022927"/>
    </source>
</evidence>
<evidence type="ECO:0000256" key="8">
    <source>
        <dbReference type="ARBA" id="ARBA00022803"/>
    </source>
</evidence>
<dbReference type="KEGG" id="pani:DCO16_10315"/>
<evidence type="ECO:0000256" key="3">
    <source>
        <dbReference type="ARBA" id="ARBA00011245"/>
    </source>
</evidence>
<evidence type="ECO:0000256" key="13">
    <source>
        <dbReference type="ARBA" id="ARBA00023237"/>
    </source>
</evidence>
<keyword evidence="8" id="KW-0802">TPR repeat</keyword>
<keyword evidence="9" id="KW-0653">Protein transport</keyword>
<dbReference type="EMBL" id="CP028941">
    <property type="protein sequence ID" value="QKM63395.1"/>
    <property type="molecule type" value="Genomic_DNA"/>
</dbReference>
<dbReference type="GO" id="GO:0015031">
    <property type="term" value="P:protein transport"/>
    <property type="evidence" value="ECO:0007669"/>
    <property type="project" value="UniProtKB-KW"/>
</dbReference>
<evidence type="ECO:0000256" key="14">
    <source>
        <dbReference type="ARBA" id="ARBA00023288"/>
    </source>
</evidence>
<gene>
    <name evidence="15" type="ORF">DCO16_10315</name>
</gene>
<evidence type="ECO:0000256" key="10">
    <source>
        <dbReference type="ARBA" id="ARBA00023136"/>
    </source>
</evidence>
<keyword evidence="10" id="KW-0472">Membrane</keyword>
<dbReference type="InterPro" id="IPR029046">
    <property type="entry name" value="LolA/LolB/LppX"/>
</dbReference>
<comment type="subunit">
    <text evidence="3">Monomer.</text>
</comment>